<keyword evidence="1" id="KW-0732">Signal</keyword>
<keyword evidence="3" id="KW-1185">Reference proteome</keyword>
<accession>A0A5B7HPQ7</accession>
<proteinExistence type="predicted"/>
<organism evidence="2 3">
    <name type="scientific">Portunus trituberculatus</name>
    <name type="common">Swimming crab</name>
    <name type="synonym">Neptunus trituberculatus</name>
    <dbReference type="NCBI Taxonomy" id="210409"/>
    <lineage>
        <taxon>Eukaryota</taxon>
        <taxon>Metazoa</taxon>
        <taxon>Ecdysozoa</taxon>
        <taxon>Arthropoda</taxon>
        <taxon>Crustacea</taxon>
        <taxon>Multicrustacea</taxon>
        <taxon>Malacostraca</taxon>
        <taxon>Eumalacostraca</taxon>
        <taxon>Eucarida</taxon>
        <taxon>Decapoda</taxon>
        <taxon>Pleocyemata</taxon>
        <taxon>Brachyura</taxon>
        <taxon>Eubrachyura</taxon>
        <taxon>Portunoidea</taxon>
        <taxon>Portunidae</taxon>
        <taxon>Portuninae</taxon>
        <taxon>Portunus</taxon>
    </lineage>
</organism>
<feature type="chain" id="PRO_5022918361" description="Secreted protein" evidence="1">
    <location>
        <begin position="29"/>
        <end position="79"/>
    </location>
</feature>
<evidence type="ECO:0008006" key="4">
    <source>
        <dbReference type="Google" id="ProtNLM"/>
    </source>
</evidence>
<comment type="caution">
    <text evidence="2">The sequence shown here is derived from an EMBL/GenBank/DDBJ whole genome shotgun (WGS) entry which is preliminary data.</text>
</comment>
<dbReference type="Proteomes" id="UP000324222">
    <property type="component" value="Unassembled WGS sequence"/>
</dbReference>
<sequence>MSGMSVRVSKLLFRLNKMLCILVQYTWHSTLHSGTDCVSICDLCSLPFGQNWLRVVTALGAAPGKKVAVGSGLGPKAGN</sequence>
<name>A0A5B7HPQ7_PORTR</name>
<evidence type="ECO:0000313" key="2">
    <source>
        <dbReference type="EMBL" id="MPC70524.1"/>
    </source>
</evidence>
<dbReference type="EMBL" id="VSRR010031266">
    <property type="protein sequence ID" value="MPC70524.1"/>
    <property type="molecule type" value="Genomic_DNA"/>
</dbReference>
<protein>
    <recommendedName>
        <fullName evidence="4">Secreted protein</fullName>
    </recommendedName>
</protein>
<evidence type="ECO:0000313" key="3">
    <source>
        <dbReference type="Proteomes" id="UP000324222"/>
    </source>
</evidence>
<evidence type="ECO:0000256" key="1">
    <source>
        <dbReference type="SAM" id="SignalP"/>
    </source>
</evidence>
<dbReference type="AlphaFoldDB" id="A0A5B7HPQ7"/>
<reference evidence="2 3" key="1">
    <citation type="submission" date="2019-05" db="EMBL/GenBank/DDBJ databases">
        <title>Another draft genome of Portunus trituberculatus and its Hox gene families provides insights of decapod evolution.</title>
        <authorList>
            <person name="Jeong J.-H."/>
            <person name="Song I."/>
            <person name="Kim S."/>
            <person name="Choi T."/>
            <person name="Kim D."/>
            <person name="Ryu S."/>
            <person name="Kim W."/>
        </authorList>
    </citation>
    <scope>NUCLEOTIDE SEQUENCE [LARGE SCALE GENOMIC DNA]</scope>
    <source>
        <tissue evidence="2">Muscle</tissue>
    </source>
</reference>
<gene>
    <name evidence="2" type="ORF">E2C01_064775</name>
</gene>
<feature type="signal peptide" evidence="1">
    <location>
        <begin position="1"/>
        <end position="28"/>
    </location>
</feature>